<dbReference type="Proteomes" id="UP000299102">
    <property type="component" value="Unassembled WGS sequence"/>
</dbReference>
<dbReference type="EMBL" id="BGZK01001135">
    <property type="protein sequence ID" value="GBP72169.1"/>
    <property type="molecule type" value="Genomic_DNA"/>
</dbReference>
<evidence type="ECO:0000313" key="2">
    <source>
        <dbReference type="Proteomes" id="UP000299102"/>
    </source>
</evidence>
<name>A0A4C1YBX9_EUMVA</name>
<protein>
    <submittedName>
        <fullName evidence="1">Uncharacterized protein</fullName>
    </submittedName>
</protein>
<proteinExistence type="predicted"/>
<evidence type="ECO:0000313" key="1">
    <source>
        <dbReference type="EMBL" id="GBP72169.1"/>
    </source>
</evidence>
<sequence length="163" mass="19276">MRFHCVITAVRRTITLIANRHSVSRSYPQIAAIHSPQIGYSSSHKQNYKEVVGIPITALEDERRHERTHIPNYRRVNPYLGFLSQPPRRTNFLRYVGKMMDNVFRKSYFFITAKLHMWWSEYNCDGCMFFFVVFPVRKRAKEEKNHYGPSVCLDTQICPTLTD</sequence>
<gene>
    <name evidence="1" type="ORF">EVAR_49760_1</name>
</gene>
<keyword evidence="2" id="KW-1185">Reference proteome</keyword>
<organism evidence="1 2">
    <name type="scientific">Eumeta variegata</name>
    <name type="common">Bagworm moth</name>
    <name type="synonym">Eumeta japonica</name>
    <dbReference type="NCBI Taxonomy" id="151549"/>
    <lineage>
        <taxon>Eukaryota</taxon>
        <taxon>Metazoa</taxon>
        <taxon>Ecdysozoa</taxon>
        <taxon>Arthropoda</taxon>
        <taxon>Hexapoda</taxon>
        <taxon>Insecta</taxon>
        <taxon>Pterygota</taxon>
        <taxon>Neoptera</taxon>
        <taxon>Endopterygota</taxon>
        <taxon>Lepidoptera</taxon>
        <taxon>Glossata</taxon>
        <taxon>Ditrysia</taxon>
        <taxon>Tineoidea</taxon>
        <taxon>Psychidae</taxon>
        <taxon>Oiketicinae</taxon>
        <taxon>Eumeta</taxon>
    </lineage>
</organism>
<reference evidence="1 2" key="1">
    <citation type="journal article" date="2019" name="Commun. Biol.">
        <title>The bagworm genome reveals a unique fibroin gene that provides high tensile strength.</title>
        <authorList>
            <person name="Kono N."/>
            <person name="Nakamura H."/>
            <person name="Ohtoshi R."/>
            <person name="Tomita M."/>
            <person name="Numata K."/>
            <person name="Arakawa K."/>
        </authorList>
    </citation>
    <scope>NUCLEOTIDE SEQUENCE [LARGE SCALE GENOMIC DNA]</scope>
</reference>
<comment type="caution">
    <text evidence="1">The sequence shown here is derived from an EMBL/GenBank/DDBJ whole genome shotgun (WGS) entry which is preliminary data.</text>
</comment>
<dbReference type="AlphaFoldDB" id="A0A4C1YBX9"/>
<accession>A0A4C1YBX9</accession>